<dbReference type="Proteomes" id="UP001375370">
    <property type="component" value="Chromosome"/>
</dbReference>
<dbReference type="EMBL" id="CP146612">
    <property type="protein sequence ID" value="WWX24719.1"/>
    <property type="molecule type" value="Genomic_DNA"/>
</dbReference>
<evidence type="ECO:0000256" key="2">
    <source>
        <dbReference type="ARBA" id="ARBA00022475"/>
    </source>
</evidence>
<accession>A0ABZ2J651</accession>
<dbReference type="Pfam" id="PF09594">
    <property type="entry name" value="GT87"/>
    <property type="match status" value="1"/>
</dbReference>
<dbReference type="GO" id="GO:0016757">
    <property type="term" value="F:glycosyltransferase activity"/>
    <property type="evidence" value="ECO:0007669"/>
    <property type="project" value="UniProtKB-KW"/>
</dbReference>
<evidence type="ECO:0000256" key="1">
    <source>
        <dbReference type="ARBA" id="ARBA00004651"/>
    </source>
</evidence>
<feature type="transmembrane region" description="Helical" evidence="8">
    <location>
        <begin position="237"/>
        <end position="258"/>
    </location>
</feature>
<comment type="similarity">
    <text evidence="7">Belongs to the glycosyltransferase 87 family.</text>
</comment>
<keyword evidence="2" id="KW-1003">Cell membrane</keyword>
<feature type="transmembrane region" description="Helical" evidence="8">
    <location>
        <begin position="89"/>
        <end position="112"/>
    </location>
</feature>
<name>A0ABZ2J651_9CHLR</name>
<gene>
    <name evidence="9" type="ORF">V8247_05475</name>
</gene>
<evidence type="ECO:0000256" key="7">
    <source>
        <dbReference type="ARBA" id="ARBA00024033"/>
    </source>
</evidence>
<evidence type="ECO:0000256" key="3">
    <source>
        <dbReference type="ARBA" id="ARBA00022679"/>
    </source>
</evidence>
<keyword evidence="3 9" id="KW-0808">Transferase</keyword>
<dbReference type="InterPro" id="IPR018584">
    <property type="entry name" value="GT87"/>
</dbReference>
<evidence type="ECO:0000313" key="10">
    <source>
        <dbReference type="Proteomes" id="UP001375370"/>
    </source>
</evidence>
<feature type="transmembrane region" description="Helical" evidence="8">
    <location>
        <begin position="203"/>
        <end position="225"/>
    </location>
</feature>
<feature type="transmembrane region" description="Helical" evidence="8">
    <location>
        <begin position="144"/>
        <end position="160"/>
    </location>
</feature>
<feature type="transmembrane region" description="Helical" evidence="8">
    <location>
        <begin position="389"/>
        <end position="409"/>
    </location>
</feature>
<organism evidence="9 10">
    <name type="scientific">Candidatus Dehalogenimonas loeffleri</name>
    <dbReference type="NCBI Taxonomy" id="3127115"/>
    <lineage>
        <taxon>Bacteria</taxon>
        <taxon>Bacillati</taxon>
        <taxon>Chloroflexota</taxon>
        <taxon>Dehalococcoidia</taxon>
        <taxon>Dehalococcoidales</taxon>
        <taxon>Dehalococcoidaceae</taxon>
        <taxon>Dehalogenimonas</taxon>
    </lineage>
</organism>
<evidence type="ECO:0000256" key="6">
    <source>
        <dbReference type="ARBA" id="ARBA00023136"/>
    </source>
</evidence>
<keyword evidence="9" id="KW-0328">Glycosyltransferase</keyword>
<dbReference type="RefSeq" id="WP_338736836.1">
    <property type="nucleotide sequence ID" value="NZ_CP146612.1"/>
</dbReference>
<evidence type="ECO:0000256" key="8">
    <source>
        <dbReference type="SAM" id="Phobius"/>
    </source>
</evidence>
<sequence length="437" mass="48503">MNLHFFRNTLIGRHPSVTAFIIAHIAIFAFVFNSGFYADYVIDAFGIFHQYAADILNGQLPYRDFAVEYPPVALLLMVIPALFGDGYASFSTAFVAGIIFIDLLTLVLLAGLSRRLGLTVWKTLAVYTLALLAVGPIVSLRYDLPVAALTLLAVFALIVGRNKTAWVVLGLAVMAKLYAVVLVPLFLLWHWRRGEKRALVHGSLAFGITLAVLSAVPLVISAGGYIDSFLYHSDRPIQLESLYASVMLAGDRLGWWVADTFYSFGSVNVAAPGAGFFASYYWLFVGAGLLLVYWLFDRFLVRTEGVKNKKGERDNARALGLVAFSAAAITVFMVFNKVLSPQFIIWLLPLVPLLWRASRLSWVILFVVGWLTAYVYPLHYIELQLGEGAVTWVLLARNVLLVGLVFTLVRGIMKMKSLDYHGPILQRNGKKFGKSTY</sequence>
<keyword evidence="10" id="KW-1185">Reference proteome</keyword>
<feature type="transmembrane region" description="Helical" evidence="8">
    <location>
        <begin position="278"/>
        <end position="296"/>
    </location>
</feature>
<reference evidence="9 10" key="1">
    <citation type="submission" date="2024-03" db="EMBL/GenBank/DDBJ databases">
        <title>A Dehalogenimonas Isolated from Estuarine Sediments Dihaloeliminates Chlorinated Alkanes.</title>
        <authorList>
            <person name="Yang Y."/>
            <person name="Wang H."/>
        </authorList>
    </citation>
    <scope>NUCLEOTIDE SEQUENCE [LARGE SCALE GENOMIC DNA]</scope>
    <source>
        <strain evidence="9 10">W</strain>
    </source>
</reference>
<feature type="transmembrane region" description="Helical" evidence="8">
    <location>
        <begin position="20"/>
        <end position="42"/>
    </location>
</feature>
<feature type="transmembrane region" description="Helical" evidence="8">
    <location>
        <begin position="339"/>
        <end position="355"/>
    </location>
</feature>
<evidence type="ECO:0000313" key="9">
    <source>
        <dbReference type="EMBL" id="WWX24719.1"/>
    </source>
</evidence>
<keyword evidence="4 8" id="KW-0812">Transmembrane</keyword>
<feature type="transmembrane region" description="Helical" evidence="8">
    <location>
        <begin position="316"/>
        <end position="333"/>
    </location>
</feature>
<proteinExistence type="inferred from homology"/>
<evidence type="ECO:0000256" key="4">
    <source>
        <dbReference type="ARBA" id="ARBA00022692"/>
    </source>
</evidence>
<keyword evidence="5 8" id="KW-1133">Transmembrane helix</keyword>
<comment type="subcellular location">
    <subcellularLocation>
        <location evidence="1">Cell membrane</location>
        <topology evidence="1">Multi-pass membrane protein</topology>
    </subcellularLocation>
</comment>
<evidence type="ECO:0000256" key="5">
    <source>
        <dbReference type="ARBA" id="ARBA00022989"/>
    </source>
</evidence>
<dbReference type="EC" id="2.4.-.-" evidence="9"/>
<keyword evidence="6 8" id="KW-0472">Membrane</keyword>
<protein>
    <submittedName>
        <fullName evidence="9">Glycosyltransferase family 87 protein</fullName>
        <ecNumber evidence="9">2.4.-.-</ecNumber>
    </submittedName>
</protein>
<feature type="transmembrane region" description="Helical" evidence="8">
    <location>
        <begin position="360"/>
        <end position="377"/>
    </location>
</feature>
<feature type="transmembrane region" description="Helical" evidence="8">
    <location>
        <begin position="167"/>
        <end position="191"/>
    </location>
</feature>
<feature type="transmembrane region" description="Helical" evidence="8">
    <location>
        <begin position="119"/>
        <end position="138"/>
    </location>
</feature>